<dbReference type="InterPro" id="IPR042095">
    <property type="entry name" value="SUMF_sf"/>
</dbReference>
<reference evidence="3 4" key="1">
    <citation type="submission" date="2016-10" db="EMBL/GenBank/DDBJ databases">
        <authorList>
            <person name="de Groot N.N."/>
        </authorList>
    </citation>
    <scope>NUCLEOTIDE SEQUENCE [LARGE SCALE GENOMIC DNA]</scope>
    <source>
        <strain evidence="3 4">CGMCC 1.6114</strain>
    </source>
</reference>
<dbReference type="OrthoDB" id="9768004at2"/>
<dbReference type="PANTHER" id="PTHR23150:SF19">
    <property type="entry name" value="FORMYLGLYCINE-GENERATING ENZYME"/>
    <property type="match status" value="1"/>
</dbReference>
<feature type="domain" description="Sulfatase-modifying factor enzyme-like" evidence="2">
    <location>
        <begin position="38"/>
        <end position="282"/>
    </location>
</feature>
<dbReference type="EMBL" id="FPAG01000008">
    <property type="protein sequence ID" value="SFT09021.1"/>
    <property type="molecule type" value="Genomic_DNA"/>
</dbReference>
<sequence>MFKTTLSLLIFLMFCHISFAQNPDGYTQDISGSDLKIDMMSIPGGVFQMGSSSKDVNAKDDESPSHEVEITSFWMSKYEITWDLFYLYLNREIDNVGSISEEAEVSVDIDAISGATIPYVDMSMGMGTGSGLPIVNVTRLAASKFCEWLSAKTGHFYRLPTEAEWEYACRAGTNSAYSFGASNEKLDDHAWYQSNSGGSYHKVGQKEPNAWGLYDMHGNVAELVLDGYQEEAYKKFKKKKVDDPIIFPEDEYPTVVRGGSWIDEPNALRSAFRLASTDQWKRRDPQFPKSKWWHTDAPHVGFRIVRVKEVPDTKDYEKFWGPKEIE</sequence>
<evidence type="ECO:0000313" key="3">
    <source>
        <dbReference type="EMBL" id="SFT09021.1"/>
    </source>
</evidence>
<feature type="chain" id="PRO_5010381621" evidence="1">
    <location>
        <begin position="21"/>
        <end position="326"/>
    </location>
</feature>
<dbReference type="Pfam" id="PF03781">
    <property type="entry name" value="FGE-sulfatase"/>
    <property type="match status" value="1"/>
</dbReference>
<name>A0A1I6V5P9_9FLAO</name>
<accession>A0A1I6V5P9</accession>
<dbReference type="Proteomes" id="UP000183209">
    <property type="component" value="Unassembled WGS sequence"/>
</dbReference>
<dbReference type="AlphaFoldDB" id="A0A1I6V5P9"/>
<keyword evidence="1" id="KW-0732">Signal</keyword>
<gene>
    <name evidence="3" type="ORF">SAMN04487906_2886</name>
</gene>
<dbReference type="InterPro" id="IPR051043">
    <property type="entry name" value="Sulfatase_Mod_Factor_Kinase"/>
</dbReference>
<dbReference type="InterPro" id="IPR005532">
    <property type="entry name" value="SUMF_dom"/>
</dbReference>
<dbReference type="GO" id="GO:0120147">
    <property type="term" value="F:formylglycine-generating oxidase activity"/>
    <property type="evidence" value="ECO:0007669"/>
    <property type="project" value="TreeGrafter"/>
</dbReference>
<organism evidence="3 4">
    <name type="scientific">Zhouia amylolytica</name>
    <dbReference type="NCBI Taxonomy" id="376730"/>
    <lineage>
        <taxon>Bacteria</taxon>
        <taxon>Pseudomonadati</taxon>
        <taxon>Bacteroidota</taxon>
        <taxon>Flavobacteriia</taxon>
        <taxon>Flavobacteriales</taxon>
        <taxon>Flavobacteriaceae</taxon>
        <taxon>Zhouia</taxon>
    </lineage>
</organism>
<evidence type="ECO:0000256" key="1">
    <source>
        <dbReference type="SAM" id="SignalP"/>
    </source>
</evidence>
<feature type="signal peptide" evidence="1">
    <location>
        <begin position="1"/>
        <end position="20"/>
    </location>
</feature>
<evidence type="ECO:0000259" key="2">
    <source>
        <dbReference type="Pfam" id="PF03781"/>
    </source>
</evidence>
<evidence type="ECO:0000313" key="4">
    <source>
        <dbReference type="Proteomes" id="UP000183209"/>
    </source>
</evidence>
<protein>
    <submittedName>
        <fullName evidence="3">Formylglycine-generating enzyme, required for sulfatase activity, contains SUMF1/FGE domain</fullName>
    </submittedName>
</protein>
<dbReference type="InterPro" id="IPR016187">
    <property type="entry name" value="CTDL_fold"/>
</dbReference>
<dbReference type="PANTHER" id="PTHR23150">
    <property type="entry name" value="SULFATASE MODIFYING FACTOR 1, 2"/>
    <property type="match status" value="1"/>
</dbReference>
<dbReference type="Gene3D" id="3.90.1580.10">
    <property type="entry name" value="paralog of FGE (formylglycine-generating enzyme)"/>
    <property type="match status" value="1"/>
</dbReference>
<dbReference type="SUPFAM" id="SSF56436">
    <property type="entry name" value="C-type lectin-like"/>
    <property type="match status" value="1"/>
</dbReference>
<proteinExistence type="predicted"/>